<dbReference type="PROSITE" id="PS51257">
    <property type="entry name" value="PROKAR_LIPOPROTEIN"/>
    <property type="match status" value="1"/>
</dbReference>
<comment type="caution">
    <text evidence="2">The sequence shown here is derived from an EMBL/GenBank/DDBJ whole genome shotgun (WGS) entry which is preliminary data.</text>
</comment>
<feature type="region of interest" description="Disordered" evidence="1">
    <location>
        <begin position="21"/>
        <end position="124"/>
    </location>
</feature>
<reference evidence="2 3" key="1">
    <citation type="submission" date="2019-12" db="EMBL/GenBank/DDBJ databases">
        <authorList>
            <person name="Lee S.D."/>
        </authorList>
    </citation>
    <scope>NUCLEOTIDE SEQUENCE [LARGE SCALE GENOMIC DNA]</scope>
    <source>
        <strain evidence="2 3">GH3-10</strain>
    </source>
</reference>
<organism evidence="2 3">
    <name type="scientific">Aurantiacibacter rhizosphaerae</name>
    <dbReference type="NCBI Taxonomy" id="2691582"/>
    <lineage>
        <taxon>Bacteria</taxon>
        <taxon>Pseudomonadati</taxon>
        <taxon>Pseudomonadota</taxon>
        <taxon>Alphaproteobacteria</taxon>
        <taxon>Sphingomonadales</taxon>
        <taxon>Erythrobacteraceae</taxon>
        <taxon>Aurantiacibacter</taxon>
    </lineage>
</organism>
<gene>
    <name evidence="2" type="ORF">GRF63_14540</name>
</gene>
<protein>
    <recommendedName>
        <fullName evidence="4">DUF3035 domain-containing protein</fullName>
    </recommendedName>
</protein>
<evidence type="ECO:0000313" key="2">
    <source>
        <dbReference type="EMBL" id="MWV29121.1"/>
    </source>
</evidence>
<keyword evidence="3" id="KW-1185">Reference proteome</keyword>
<name>A0A844XEW1_9SPHN</name>
<evidence type="ECO:0008006" key="4">
    <source>
        <dbReference type="Google" id="ProtNLM"/>
    </source>
</evidence>
<proteinExistence type="predicted"/>
<evidence type="ECO:0000256" key="1">
    <source>
        <dbReference type="SAM" id="MobiDB-lite"/>
    </source>
</evidence>
<dbReference type="RefSeq" id="WP_160486740.1">
    <property type="nucleotide sequence ID" value="NZ_WUBR01000003.1"/>
</dbReference>
<sequence>MTTRLLIGLAAIAALAGCGDDLESRQSAVQERTPGRDLSGQQPQPRETRLTVQPAPATKAEGFADDDALSDDGEVIEDATPDALIDSAQGFSTDPIDDTSGLNPSPEAPQGFAPESIEPESFAE</sequence>
<dbReference type="Proteomes" id="UP000461409">
    <property type="component" value="Unassembled WGS sequence"/>
</dbReference>
<dbReference type="AlphaFoldDB" id="A0A844XEW1"/>
<reference evidence="2 3" key="2">
    <citation type="submission" date="2020-02" db="EMBL/GenBank/DDBJ databases">
        <title>Erythrobacter dongmakensis sp. nov., isolated from a tidal mudflat.</title>
        <authorList>
            <person name="Kim I.S."/>
        </authorList>
    </citation>
    <scope>NUCLEOTIDE SEQUENCE [LARGE SCALE GENOMIC DNA]</scope>
    <source>
        <strain evidence="2 3">GH3-10</strain>
    </source>
</reference>
<evidence type="ECO:0000313" key="3">
    <source>
        <dbReference type="Proteomes" id="UP000461409"/>
    </source>
</evidence>
<dbReference type="EMBL" id="WUBR01000003">
    <property type="protein sequence ID" value="MWV29121.1"/>
    <property type="molecule type" value="Genomic_DNA"/>
</dbReference>
<feature type="compositionally biased region" description="Acidic residues" evidence="1">
    <location>
        <begin position="63"/>
        <end position="80"/>
    </location>
</feature>
<accession>A0A844XEW1</accession>